<protein>
    <submittedName>
        <fullName evidence="1">Uncharacterized protein</fullName>
    </submittedName>
</protein>
<dbReference type="Proteomes" id="UP001595925">
    <property type="component" value="Unassembled WGS sequence"/>
</dbReference>
<reference evidence="1 2" key="1">
    <citation type="journal article" date="2019" name="Int. J. Syst. Evol. Microbiol.">
        <title>The Global Catalogue of Microorganisms (GCM) 10K type strain sequencing project: providing services to taxonomists for standard genome sequencing and annotation.</title>
        <authorList>
            <consortium name="The Broad Institute Genomics Platform"/>
            <consortium name="The Broad Institute Genome Sequencing Center for Infectious Disease"/>
            <person name="Wu L."/>
            <person name="Ma J."/>
        </authorList>
    </citation>
    <scope>NUCLEOTIDE SEQUENCE [LARGE SCALE GENOMIC DNA]</scope>
    <source>
        <strain evidence="1 2">CGMCC 1.15824</strain>
    </source>
</reference>
<dbReference type="EMBL" id="JBHSJG010000051">
    <property type="protein sequence ID" value="MFC4989643.1"/>
    <property type="molecule type" value="Genomic_DNA"/>
</dbReference>
<dbReference type="AlphaFoldDB" id="A0ABD5QIU6"/>
<accession>A0ABD5QIU6</accession>
<dbReference type="RefSeq" id="WP_224926151.1">
    <property type="nucleotide sequence ID" value="NZ_JAIVEF010000074.1"/>
</dbReference>
<gene>
    <name evidence="1" type="ORF">ACFPFO_18140</name>
</gene>
<evidence type="ECO:0000313" key="2">
    <source>
        <dbReference type="Proteomes" id="UP001595925"/>
    </source>
</evidence>
<keyword evidence="2" id="KW-1185">Reference proteome</keyword>
<name>A0ABD5QIU6_9EURY</name>
<organism evidence="1 2">
    <name type="scientific">Saliphagus infecundisoli</name>
    <dbReference type="NCBI Taxonomy" id="1849069"/>
    <lineage>
        <taxon>Archaea</taxon>
        <taxon>Methanobacteriati</taxon>
        <taxon>Methanobacteriota</taxon>
        <taxon>Stenosarchaea group</taxon>
        <taxon>Halobacteria</taxon>
        <taxon>Halobacteriales</taxon>
        <taxon>Natrialbaceae</taxon>
        <taxon>Saliphagus</taxon>
    </lineage>
</organism>
<proteinExistence type="predicted"/>
<evidence type="ECO:0000313" key="1">
    <source>
        <dbReference type="EMBL" id="MFC4989643.1"/>
    </source>
</evidence>
<sequence>MMRERRVKGGCLYDWCLTVSSPDSLDQFPDELARYMHRPTRDADRSGDLVTWELGAVLDGYLTRDVSRFVDRIQAGERLRLVRVSEHDSERKDYTLEIELLRGGSA</sequence>
<comment type="caution">
    <text evidence="1">The sequence shown here is derived from an EMBL/GenBank/DDBJ whole genome shotgun (WGS) entry which is preliminary data.</text>
</comment>